<proteinExistence type="inferred from homology"/>
<protein>
    <submittedName>
        <fullName evidence="3">Addiction module antidote protein, HigA family</fullName>
    </submittedName>
</protein>
<dbReference type="PANTHER" id="PTHR43236:SF1">
    <property type="entry name" value="BLL7220 PROTEIN"/>
    <property type="match status" value="1"/>
</dbReference>
<name>A0A380S495_FIBSU</name>
<evidence type="ECO:0000256" key="1">
    <source>
        <dbReference type="ARBA" id="ARBA00007227"/>
    </source>
</evidence>
<dbReference type="Proteomes" id="UP000255423">
    <property type="component" value="Unassembled WGS sequence"/>
</dbReference>
<dbReference type="InterPro" id="IPR013430">
    <property type="entry name" value="Toxin_antidote_HigA"/>
</dbReference>
<dbReference type="EMBL" id="UHJL01000002">
    <property type="protein sequence ID" value="SUQ24029.1"/>
    <property type="molecule type" value="Genomic_DNA"/>
</dbReference>
<dbReference type="SMART" id="SM00530">
    <property type="entry name" value="HTH_XRE"/>
    <property type="match status" value="1"/>
</dbReference>
<dbReference type="CDD" id="cd00093">
    <property type="entry name" value="HTH_XRE"/>
    <property type="match status" value="1"/>
</dbReference>
<gene>
    <name evidence="3" type="ORF">SAMN05661053_1420</name>
</gene>
<dbReference type="AlphaFoldDB" id="A0A380S495"/>
<evidence type="ECO:0000259" key="2">
    <source>
        <dbReference type="PROSITE" id="PS50943"/>
    </source>
</evidence>
<reference evidence="3 4" key="1">
    <citation type="submission" date="2017-08" db="EMBL/GenBank/DDBJ databases">
        <authorList>
            <person name="de Groot N.N."/>
        </authorList>
    </citation>
    <scope>NUCLEOTIDE SEQUENCE [LARGE SCALE GENOMIC DNA]</scope>
    <source>
        <strain evidence="3 4">HM2</strain>
    </source>
</reference>
<dbReference type="InterPro" id="IPR052345">
    <property type="entry name" value="Rad_response_metalloprotease"/>
</dbReference>
<dbReference type="PANTHER" id="PTHR43236">
    <property type="entry name" value="ANTITOXIN HIGA1"/>
    <property type="match status" value="1"/>
</dbReference>
<feature type="domain" description="HTH cro/C1-type" evidence="2">
    <location>
        <begin position="19"/>
        <end position="73"/>
    </location>
</feature>
<dbReference type="InterPro" id="IPR010982">
    <property type="entry name" value="Lambda_DNA-bd_dom_sf"/>
</dbReference>
<dbReference type="RefSeq" id="WP_109572629.1">
    <property type="nucleotide sequence ID" value="NZ_UHJL01000002.1"/>
</dbReference>
<dbReference type="GO" id="GO:0003677">
    <property type="term" value="F:DNA binding"/>
    <property type="evidence" value="ECO:0007669"/>
    <property type="project" value="InterPro"/>
</dbReference>
<sequence>MQVYRCDELAVVTPPGRTLAEKLEEMGLDANDLAARMGYTPKAVNDILQGNCRITPESAVSLEMVTEIPVGFWLRRQMAYDEFLLREKIKASLTDQSLWKKSFPGELDVRNWVRKGADKADEKSLMPLLKFFAVASPQAWDGYYKKAQLKVAFRISLAEVKDPYATSAWIRRGEILSDQDPMEKLGQPAVRKKLKAALPEIIAFAAANKKLPKREKRITYWTPEAEVVDDCMTGLQELCRKIGIRVLFVQNFKSSPIHGMYRWYKDVPLIQLHDRFKKRETMWFTFFHELAHVLYHGKKGICLQNIEITHNYPEKEDEANCFAQKCMLEAGFDA</sequence>
<dbReference type="Pfam" id="PF06114">
    <property type="entry name" value="Peptidase_M78"/>
    <property type="match status" value="1"/>
</dbReference>
<accession>A0A380S495</accession>
<dbReference type="InterPro" id="IPR001387">
    <property type="entry name" value="Cro/C1-type_HTH"/>
</dbReference>
<comment type="similarity">
    <text evidence="1">Belongs to the short-chain fatty acyl-CoA assimilation regulator (ScfR) family.</text>
</comment>
<dbReference type="PROSITE" id="PS50943">
    <property type="entry name" value="HTH_CROC1"/>
    <property type="match status" value="1"/>
</dbReference>
<dbReference type="Gene3D" id="1.10.10.2910">
    <property type="match status" value="1"/>
</dbReference>
<dbReference type="SUPFAM" id="SSF47413">
    <property type="entry name" value="lambda repressor-like DNA-binding domains"/>
    <property type="match status" value="1"/>
</dbReference>
<dbReference type="NCBIfam" id="TIGR02607">
    <property type="entry name" value="antidote_HigA"/>
    <property type="match status" value="1"/>
</dbReference>
<organism evidence="3 4">
    <name type="scientific">Fibrobacter succinogenes</name>
    <name type="common">Bacteroides succinogenes</name>
    <dbReference type="NCBI Taxonomy" id="833"/>
    <lineage>
        <taxon>Bacteria</taxon>
        <taxon>Pseudomonadati</taxon>
        <taxon>Fibrobacterota</taxon>
        <taxon>Fibrobacteria</taxon>
        <taxon>Fibrobacterales</taxon>
        <taxon>Fibrobacteraceae</taxon>
        <taxon>Fibrobacter</taxon>
    </lineage>
</organism>
<dbReference type="Gene3D" id="1.10.260.40">
    <property type="entry name" value="lambda repressor-like DNA-binding domains"/>
    <property type="match status" value="1"/>
</dbReference>
<evidence type="ECO:0000313" key="4">
    <source>
        <dbReference type="Proteomes" id="UP000255423"/>
    </source>
</evidence>
<dbReference type="InterPro" id="IPR010359">
    <property type="entry name" value="IrrE_HExxH"/>
</dbReference>
<evidence type="ECO:0000313" key="3">
    <source>
        <dbReference type="EMBL" id="SUQ24029.1"/>
    </source>
</evidence>